<dbReference type="OrthoDB" id="9800454at2"/>
<dbReference type="PATRIC" id="fig|1212489.4.peg.2748"/>
<dbReference type="EMBL" id="LNXY01000028">
    <property type="protein sequence ID" value="KTC85436.1"/>
    <property type="molecule type" value="Genomic_DNA"/>
</dbReference>
<organism evidence="2 3">
    <name type="scientific">Legionella drozanskii LLAP-1</name>
    <dbReference type="NCBI Taxonomy" id="1212489"/>
    <lineage>
        <taxon>Bacteria</taxon>
        <taxon>Pseudomonadati</taxon>
        <taxon>Pseudomonadota</taxon>
        <taxon>Gammaproteobacteria</taxon>
        <taxon>Legionellales</taxon>
        <taxon>Legionellaceae</taxon>
        <taxon>Legionella</taxon>
    </lineage>
</organism>
<sequence>MPRTKKKTTVPQKPYTRVTPRSSHRYASFFAEDETNLTNIYRESKDYACLLGLKKTLKEFIIELAKERNRKITILDSGCGSGSVINELLADKELNNYIDQITGISLHYFNNIEKVMSRHSKRFKYYRGSAQDVLSKAVETSNAFDLILDVWGAYPYSESKLDLLKLYHQALKPYGELRVHLGEGDDLFIKAQATDRYAKPFSLWATCNYPQTFSYERFLTSDLTRLQAVTMKKTTARWLVPRFELFSSKRLPVINSMQDESPSYFEKMEKGNAIKFADIIVVPEKDQPPSLRPLPFKSAS</sequence>
<reference evidence="2 3" key="1">
    <citation type="submission" date="2015-11" db="EMBL/GenBank/DDBJ databases">
        <title>Genomic analysis of 38 Legionella species identifies large and diverse effector repertoires.</title>
        <authorList>
            <person name="Burstein D."/>
            <person name="Amaro F."/>
            <person name="Zusman T."/>
            <person name="Lifshitz Z."/>
            <person name="Cohen O."/>
            <person name="Gilbert J.A."/>
            <person name="Pupko T."/>
            <person name="Shuman H.A."/>
            <person name="Segal G."/>
        </authorList>
    </citation>
    <scope>NUCLEOTIDE SEQUENCE [LARGE SCALE GENOMIC DNA]</scope>
    <source>
        <strain evidence="2 3">ATCC 700990</strain>
    </source>
</reference>
<comment type="caution">
    <text evidence="2">The sequence shown here is derived from an EMBL/GenBank/DDBJ whole genome shotgun (WGS) entry which is preliminary data.</text>
</comment>
<dbReference type="Proteomes" id="UP000054736">
    <property type="component" value="Unassembled WGS sequence"/>
</dbReference>
<evidence type="ECO:0000256" key="1">
    <source>
        <dbReference type="SAM" id="MobiDB-lite"/>
    </source>
</evidence>
<proteinExistence type="predicted"/>
<dbReference type="Gene3D" id="3.40.50.150">
    <property type="entry name" value="Vaccinia Virus protein VP39"/>
    <property type="match status" value="1"/>
</dbReference>
<protein>
    <recommendedName>
        <fullName evidence="4">Methyltransferase domain-containing protein</fullName>
    </recommendedName>
</protein>
<dbReference type="SUPFAM" id="SSF53335">
    <property type="entry name" value="S-adenosyl-L-methionine-dependent methyltransferases"/>
    <property type="match status" value="1"/>
</dbReference>
<dbReference type="InterPro" id="IPR029063">
    <property type="entry name" value="SAM-dependent_MTases_sf"/>
</dbReference>
<feature type="region of interest" description="Disordered" evidence="1">
    <location>
        <begin position="1"/>
        <end position="20"/>
    </location>
</feature>
<accession>A0A0W0SQD3</accession>
<evidence type="ECO:0008006" key="4">
    <source>
        <dbReference type="Google" id="ProtNLM"/>
    </source>
</evidence>
<keyword evidence="3" id="KW-1185">Reference proteome</keyword>
<gene>
    <name evidence="2" type="ORF">Ldro_2608</name>
</gene>
<evidence type="ECO:0000313" key="3">
    <source>
        <dbReference type="Proteomes" id="UP000054736"/>
    </source>
</evidence>
<evidence type="ECO:0000313" key="2">
    <source>
        <dbReference type="EMBL" id="KTC85436.1"/>
    </source>
</evidence>
<name>A0A0W0SQD3_9GAMM</name>
<dbReference type="RefSeq" id="WP_131764353.1">
    <property type="nucleotide sequence ID" value="NZ_CAAAIU010000008.1"/>
</dbReference>
<dbReference type="AlphaFoldDB" id="A0A0W0SQD3"/>